<proteinExistence type="predicted"/>
<dbReference type="EMBL" id="BAAAZC010000031">
    <property type="protein sequence ID" value="GAA3989875.1"/>
    <property type="molecule type" value="Genomic_DNA"/>
</dbReference>
<sequence length="549" mass="61716">MATQTLSVSAPTERYTLSAYASGPMAEFARLTLYDGRMQVLADSYVTIYCQAPKGLYKLTLKLNEAYTEQYIVLDQDRHENIRTPETASAALATGFNTMHEYYSNDAEAISREPTTVLPVGQGNGALFLFFRYPDEPTFGNFHIPGQRLTDHFKLLDADRRIICDFTENDVREELVRWGWTGFHASLRPGVYYLYYGGRKAEKLWKEKQGQHAREMPIYVFEGWQTQGFMTFRNGPVFTSLIFSLAKLDHRERLGLRIQDELTLLEGVLRKFANGIYYLPQGMLANLADGKFENPFLGLVAAYSYFKSQGSGQEQFFQTVVRNLSQLLGAETPDITALNALAAEHFNTPVGIPGTLRIPAMFAPGFSLLLRQQSSSFYPSVLPGSIAEKCIANLFHDLVWTSYKPLGKPKELYERETVRIRRSDQLLESARNLDPDYEIRSGDPAPAKSVAPWKPRKPAILNSWVANSLVYALQNNEGLQMVNLPQLAAQLQVTPNMLMDTAQKLSRESGKIRAYLSVQQESELSQTFSGENLDKVAQLAGTYLPPTAG</sequence>
<comment type="caution">
    <text evidence="1">The sequence shown here is derived from an EMBL/GenBank/DDBJ whole genome shotgun (WGS) entry which is preliminary data.</text>
</comment>
<protein>
    <submittedName>
        <fullName evidence="1">Uncharacterized protein</fullName>
    </submittedName>
</protein>
<dbReference type="RefSeq" id="WP_259086858.1">
    <property type="nucleotide sequence ID" value="NZ_BAAAZC010000031.1"/>
</dbReference>
<organism evidence="1 2">
    <name type="scientific">Mucilaginibacter dorajii</name>
    <dbReference type="NCBI Taxonomy" id="692994"/>
    <lineage>
        <taxon>Bacteria</taxon>
        <taxon>Pseudomonadati</taxon>
        <taxon>Bacteroidota</taxon>
        <taxon>Sphingobacteriia</taxon>
        <taxon>Sphingobacteriales</taxon>
        <taxon>Sphingobacteriaceae</taxon>
        <taxon>Mucilaginibacter</taxon>
    </lineage>
</organism>
<name>A0ABP7QYD0_9SPHI</name>
<gene>
    <name evidence="1" type="ORF">GCM10022210_49070</name>
</gene>
<dbReference type="Proteomes" id="UP001500742">
    <property type="component" value="Unassembled WGS sequence"/>
</dbReference>
<evidence type="ECO:0000313" key="1">
    <source>
        <dbReference type="EMBL" id="GAA3989875.1"/>
    </source>
</evidence>
<reference evidence="2" key="1">
    <citation type="journal article" date="2019" name="Int. J. Syst. Evol. Microbiol.">
        <title>The Global Catalogue of Microorganisms (GCM) 10K type strain sequencing project: providing services to taxonomists for standard genome sequencing and annotation.</title>
        <authorList>
            <consortium name="The Broad Institute Genomics Platform"/>
            <consortium name="The Broad Institute Genome Sequencing Center for Infectious Disease"/>
            <person name="Wu L."/>
            <person name="Ma J."/>
        </authorList>
    </citation>
    <scope>NUCLEOTIDE SEQUENCE [LARGE SCALE GENOMIC DNA]</scope>
    <source>
        <strain evidence="2">JCM 16601</strain>
    </source>
</reference>
<accession>A0ABP7QYD0</accession>
<keyword evidence="2" id="KW-1185">Reference proteome</keyword>
<evidence type="ECO:0000313" key="2">
    <source>
        <dbReference type="Proteomes" id="UP001500742"/>
    </source>
</evidence>